<feature type="transmembrane region" description="Helical" evidence="1">
    <location>
        <begin position="39"/>
        <end position="63"/>
    </location>
</feature>
<dbReference type="AlphaFoldDB" id="A0A3R5QYB0"/>
<proteinExistence type="predicted"/>
<evidence type="ECO:0000259" key="2">
    <source>
        <dbReference type="Pfam" id="PF04892"/>
    </source>
</evidence>
<keyword evidence="1" id="KW-1133">Transmembrane helix</keyword>
<keyword evidence="4" id="KW-1185">Reference proteome</keyword>
<dbReference type="RefSeq" id="WP_128215770.1">
    <property type="nucleotide sequence ID" value="NZ_CP025746.1"/>
</dbReference>
<dbReference type="OrthoDB" id="291892at2"/>
<keyword evidence="1" id="KW-0472">Membrane</keyword>
<evidence type="ECO:0000313" key="4">
    <source>
        <dbReference type="Proteomes" id="UP000286268"/>
    </source>
</evidence>
<organism evidence="3 4">
    <name type="scientific">Clostridium manihotivorum</name>
    <dbReference type="NCBI Taxonomy" id="2320868"/>
    <lineage>
        <taxon>Bacteria</taxon>
        <taxon>Bacillati</taxon>
        <taxon>Bacillota</taxon>
        <taxon>Clostridia</taxon>
        <taxon>Eubacteriales</taxon>
        <taxon>Clostridiaceae</taxon>
        <taxon>Clostridium</taxon>
    </lineage>
</organism>
<dbReference type="EMBL" id="CP025746">
    <property type="protein sequence ID" value="QAA35077.1"/>
    <property type="molecule type" value="Genomic_DNA"/>
</dbReference>
<reference evidence="3 4" key="1">
    <citation type="submission" date="2018-01" db="EMBL/GenBank/DDBJ databases">
        <title>Genome Sequencing and Assembly of Anaerobacter polyendosporus strain CT4.</title>
        <authorList>
            <person name="Tachaapaikoon C."/>
            <person name="Sutheeworapong S."/>
            <person name="Jenjaroenpun P."/>
            <person name="Wongsurawat T."/>
            <person name="Nookeaw I."/>
            <person name="Cheawchanlertfa P."/>
            <person name="Kosugi A."/>
            <person name="Cheevadhanarak S."/>
            <person name="Ratanakhanokchai K."/>
        </authorList>
    </citation>
    <scope>NUCLEOTIDE SEQUENCE [LARGE SCALE GENOMIC DNA]</scope>
    <source>
        <strain evidence="3 4">CT4</strain>
    </source>
</reference>
<feature type="domain" description="VanZ-like" evidence="2">
    <location>
        <begin position="12"/>
        <end position="139"/>
    </location>
</feature>
<keyword evidence="1" id="KW-0812">Transmembrane</keyword>
<dbReference type="NCBIfam" id="NF037970">
    <property type="entry name" value="vanZ_1"/>
    <property type="match status" value="1"/>
</dbReference>
<dbReference type="PIRSF" id="PIRSF019083">
    <property type="entry name" value="UCP019083_VanZ"/>
    <property type="match status" value="1"/>
</dbReference>
<gene>
    <name evidence="3" type="ORF">C1I91_27455</name>
</gene>
<accession>A0A3R5QYB0</accession>
<evidence type="ECO:0000313" key="3">
    <source>
        <dbReference type="EMBL" id="QAA35077.1"/>
    </source>
</evidence>
<dbReference type="KEGG" id="cmah:C1I91_27455"/>
<dbReference type="InterPro" id="IPR006976">
    <property type="entry name" value="VanZ-like"/>
</dbReference>
<dbReference type="InterPro" id="IPR016747">
    <property type="entry name" value="Phosphotransbutyrylase"/>
</dbReference>
<name>A0A3R5QYB0_9CLOT</name>
<evidence type="ECO:0000256" key="1">
    <source>
        <dbReference type="SAM" id="Phobius"/>
    </source>
</evidence>
<sequence length="153" mass="17469">MKRGTAKLKISWILLILWMIIIFAFSAKNGTESDKQSELVIYVFNALGLNLDSLLGDLATFIVRKTAHFTEYLILFSFAYNLLKNYTSKKLAIIYGIMLTFGYACTDEFHQIFVPGRTAKFRDVLIDTSGALFGSVVLYCRNRFKFKYSNSVV</sequence>
<protein>
    <recommendedName>
        <fullName evidence="2">VanZ-like domain-containing protein</fullName>
    </recommendedName>
</protein>
<dbReference type="Pfam" id="PF04892">
    <property type="entry name" value="VanZ"/>
    <property type="match status" value="1"/>
</dbReference>
<feature type="transmembrane region" description="Helical" evidence="1">
    <location>
        <begin position="12"/>
        <end position="27"/>
    </location>
</feature>
<dbReference type="Proteomes" id="UP000286268">
    <property type="component" value="Chromosome"/>
</dbReference>